<dbReference type="PANTHER" id="PTHR28653:SF1">
    <property type="entry name" value="ATPASE SWSAP1"/>
    <property type="match status" value="1"/>
</dbReference>
<evidence type="ECO:0000313" key="1">
    <source>
        <dbReference type="EMBL" id="KAK2193169.1"/>
    </source>
</evidence>
<reference evidence="1" key="1">
    <citation type="journal article" date="2023" name="Mol. Biol. Evol.">
        <title>Third-Generation Sequencing Reveals the Adaptive Role of the Epigenome in Three Deep-Sea Polychaetes.</title>
        <authorList>
            <person name="Perez M."/>
            <person name="Aroh O."/>
            <person name="Sun Y."/>
            <person name="Lan Y."/>
            <person name="Juniper S.K."/>
            <person name="Young C.R."/>
            <person name="Angers B."/>
            <person name="Qian P.Y."/>
        </authorList>
    </citation>
    <scope>NUCLEOTIDE SEQUENCE</scope>
    <source>
        <strain evidence="1">R07B-5</strain>
    </source>
</reference>
<proteinExistence type="predicted"/>
<keyword evidence="2" id="KW-1185">Reference proteome</keyword>
<evidence type="ECO:0000313" key="2">
    <source>
        <dbReference type="Proteomes" id="UP001209878"/>
    </source>
</evidence>
<name>A0AAD9PE45_RIDPI</name>
<dbReference type="Proteomes" id="UP001209878">
    <property type="component" value="Unassembled WGS sequence"/>
</dbReference>
<accession>A0AAD9PE45</accession>
<dbReference type="PANTHER" id="PTHR28653">
    <property type="match status" value="1"/>
</dbReference>
<organism evidence="1 2">
    <name type="scientific">Ridgeia piscesae</name>
    <name type="common">Tubeworm</name>
    <dbReference type="NCBI Taxonomy" id="27915"/>
    <lineage>
        <taxon>Eukaryota</taxon>
        <taxon>Metazoa</taxon>
        <taxon>Spiralia</taxon>
        <taxon>Lophotrochozoa</taxon>
        <taxon>Annelida</taxon>
        <taxon>Polychaeta</taxon>
        <taxon>Sedentaria</taxon>
        <taxon>Canalipalpata</taxon>
        <taxon>Sabellida</taxon>
        <taxon>Siboglinidae</taxon>
        <taxon>Ridgeia</taxon>
    </lineage>
</organism>
<dbReference type="GO" id="GO:0097196">
    <property type="term" value="C:Shu complex"/>
    <property type="evidence" value="ECO:0007669"/>
    <property type="project" value="TreeGrafter"/>
</dbReference>
<dbReference type="AlphaFoldDB" id="A0AAD9PE45"/>
<gene>
    <name evidence="1" type="ORF">NP493_14g04026</name>
</gene>
<protein>
    <submittedName>
        <fullName evidence="1">Uncharacterized protein</fullName>
    </submittedName>
</protein>
<dbReference type="InterPro" id="IPR027417">
    <property type="entry name" value="P-loop_NTPase"/>
</dbReference>
<dbReference type="GO" id="GO:0003697">
    <property type="term" value="F:single-stranded DNA binding"/>
    <property type="evidence" value="ECO:0007669"/>
    <property type="project" value="TreeGrafter"/>
</dbReference>
<dbReference type="SUPFAM" id="SSF52540">
    <property type="entry name" value="P-loop containing nucleoside triphosphate hydrolases"/>
    <property type="match status" value="1"/>
</dbReference>
<dbReference type="GO" id="GO:0000724">
    <property type="term" value="P:double-strand break repair via homologous recombination"/>
    <property type="evidence" value="ECO:0007669"/>
    <property type="project" value="TreeGrafter"/>
</dbReference>
<dbReference type="Gene3D" id="3.40.50.300">
    <property type="entry name" value="P-loop containing nucleotide triphosphate hydrolases"/>
    <property type="match status" value="1"/>
</dbReference>
<dbReference type="EMBL" id="JAODUO010000016">
    <property type="protein sequence ID" value="KAK2193169.1"/>
    <property type="molecule type" value="Genomic_DNA"/>
</dbReference>
<sequence length="253" mass="28615">MPLDIVQHMLPTTSQWLEWSTRHPGWDELTTRTSDAILITGKDNTMKTSLLFQAAVSYAAEGCHVTFVSHQPFSCLPRTVHGMPRPNPAIMKHLKMLYLTSYDDLIGYLTTMHQGTMVPSVIVIDDLHLFLHSDNCQESHQQQTVARLCALLVDTAQYLRPTSDATSAVLVSIQNTSITDPVLTTIQRFFKTTWHIHRTDDSLLGPNTNEYILQTTRNMSAITDTCQLLLTFTSDRAEIRLKQIQVEDVSDRS</sequence>
<comment type="caution">
    <text evidence="1">The sequence shown here is derived from an EMBL/GenBank/DDBJ whole genome shotgun (WGS) entry which is preliminary data.</text>
</comment>